<dbReference type="InterPro" id="IPR013389">
    <property type="entry name" value="CRISPR-assoc_prot_Cas8b"/>
</dbReference>
<accession>A0A2T6FYD5</accession>
<evidence type="ECO:0000313" key="1">
    <source>
        <dbReference type="EMBL" id="PUA36905.1"/>
    </source>
</evidence>
<dbReference type="Pfam" id="PF09484">
    <property type="entry name" value="Cas_TM1802"/>
    <property type="match status" value="1"/>
</dbReference>
<gene>
    <name evidence="1" type="primary">cas8b</name>
    <name evidence="1" type="ORF">C8Z91_22400</name>
</gene>
<evidence type="ECO:0000313" key="2">
    <source>
        <dbReference type="Proteomes" id="UP000244184"/>
    </source>
</evidence>
<name>A0A2T6FYD5_9BACL</name>
<protein>
    <submittedName>
        <fullName evidence="1">Type I-B CRISPR-associated protein Cas8b/Csh1</fullName>
    </submittedName>
</protein>
<dbReference type="AlphaFoldDB" id="A0A2T6FYD5"/>
<comment type="caution">
    <text evidence="1">The sequence shown here is derived from an EMBL/GenBank/DDBJ whole genome shotgun (WGS) entry which is preliminary data.</text>
</comment>
<dbReference type="Proteomes" id="UP000244184">
    <property type="component" value="Unassembled WGS sequence"/>
</dbReference>
<dbReference type="RefSeq" id="WP_108533262.1">
    <property type="nucleotide sequence ID" value="NZ_PYHP01000064.1"/>
</dbReference>
<reference evidence="1 2" key="1">
    <citation type="submission" date="2018-03" db="EMBL/GenBank/DDBJ databases">
        <title>Genome sequence of Paenibacillus elgii strain AC13 an antimicrobial compound producing bacteria.</title>
        <authorList>
            <person name="Kurokawa A.S."/>
            <person name="Araujo J.F."/>
            <person name="Costa R.A."/>
            <person name="Ortega D.B."/>
            <person name="Pires A.S."/>
            <person name="Pappas G.J.Jr."/>
            <person name="Franco O.L."/>
            <person name="Barreto C."/>
            <person name="Magalhaes B.S."/>
            <person name="Kruger R.H."/>
        </authorList>
    </citation>
    <scope>NUCLEOTIDE SEQUENCE [LARGE SCALE GENOMIC DNA]</scope>
    <source>
        <strain evidence="1 2">AC13</strain>
    </source>
</reference>
<organism evidence="1 2">
    <name type="scientific">Paenibacillus elgii</name>
    <dbReference type="NCBI Taxonomy" id="189691"/>
    <lineage>
        <taxon>Bacteria</taxon>
        <taxon>Bacillati</taxon>
        <taxon>Bacillota</taxon>
        <taxon>Bacilli</taxon>
        <taxon>Bacillales</taxon>
        <taxon>Paenibacillaceae</taxon>
        <taxon>Paenibacillus</taxon>
    </lineage>
</organism>
<dbReference type="InterPro" id="IPR013420">
    <property type="entry name" value="CRISPR-assoc_prot_Cas8b/Csh1_C"/>
</dbReference>
<dbReference type="EMBL" id="PYHP01000064">
    <property type="protein sequence ID" value="PUA36905.1"/>
    <property type="molecule type" value="Genomic_DNA"/>
</dbReference>
<dbReference type="NCBIfam" id="TIGR02591">
    <property type="entry name" value="cas_Csh1"/>
    <property type="match status" value="1"/>
</dbReference>
<proteinExistence type="predicted"/>
<sequence>MIDAIASLGKLQYSEDPQQLIRSLVRFRRPDSMKGQAHYLILDFSTKSKKCTVHHPEFNATREDPDYTPQRLHYIGVVPAAGLQYHTTGHDLRHLCSQVLPAVLDKLPGNSPLGDSIRQVLSDYFVLDMELDPKNRYRYLLDLEAVGIANAGFTDKIRSEAADKERPGLVAKELLDWVKRERQIAPEQIDLFAFSIDGQLIARHPDYIRAVLDDQVSMFDKAQEGVCCVTGQQAEVSADLTKFKFKYYITDKLNFSSSLSGRFERNFQLSRTGVWQLLLGERYIMNRLRLRIGSFNVYMIPEFLDSAAYDAAQIRETINEVYSDVRALATQKEAQKIEEGLKKELSAIESLDGIRTQMLINLLFFEENKSEFKVYRHVKDISPSRITLMLDKGEEVREYFRGIAEHFRANRPSLESLYYMIPLQVDGKGKVKNPQMLMQLYDSILSGRKLDRRELIEAFVALLGRVYHGTTGGLQIGNKRGLSNEQGSDFAWIRLIWEQMHYIRWLEEIGNLRREGAGGMRIELLAGLEKEQAHIQASSFDEARAAMFLLGGAIKFVADAQQAKLKSKPIMQKINFKGISEHLLQRLIAEVFEKAEYYRKAYEYFPRYRFDAFYSELTRLLDLSGFSITRQWKLNEQETVHYILSGYTFQVGISMKPREYNGGQAADGQPDEYRATDADHICILDEEEHDNEQ</sequence>